<dbReference type="STRING" id="53378.BRW65_15280"/>
<dbReference type="Pfam" id="PF17874">
    <property type="entry name" value="TPR_MalT"/>
    <property type="match status" value="1"/>
</dbReference>
<keyword evidence="1" id="KW-0805">Transcription regulation</keyword>
<keyword evidence="6" id="KW-1185">Reference proteome</keyword>
<dbReference type="InterPro" id="IPR059106">
    <property type="entry name" value="WHD_MalT"/>
</dbReference>
<dbReference type="AlphaFoldDB" id="A0A1Q4HTC3"/>
<dbReference type="Proteomes" id="UP000186438">
    <property type="component" value="Unassembled WGS sequence"/>
</dbReference>
<evidence type="ECO:0000259" key="4">
    <source>
        <dbReference type="PROSITE" id="PS50043"/>
    </source>
</evidence>
<dbReference type="Gene3D" id="3.40.50.300">
    <property type="entry name" value="P-loop containing nucleotide triphosphate hydrolases"/>
    <property type="match status" value="1"/>
</dbReference>
<dbReference type="GO" id="GO:0003677">
    <property type="term" value="F:DNA binding"/>
    <property type="evidence" value="ECO:0007669"/>
    <property type="project" value="UniProtKB-KW"/>
</dbReference>
<dbReference type="Pfam" id="PF00196">
    <property type="entry name" value="GerE"/>
    <property type="match status" value="1"/>
</dbReference>
<dbReference type="OrthoDB" id="136365at2"/>
<accession>A0A1Q4HTC3</accession>
<dbReference type="PRINTS" id="PR00038">
    <property type="entry name" value="HTHLUXR"/>
</dbReference>
<sequence length="912" mass="99864">MQAGAQPTQVVATRVQAPTYDDGFVPRARLIELLRSGRAKRVALIHAPAGFGKTTLALQWQRVLLAEAVPVAWLSLDRDDNDVVPFLAHLIEAVRRVEPSLAANLSDLLEQHTDHARRYVLTELVNRIAERHGPLAIVLDDWHLIESVDTAAALEFLFDAGPDNLHLIITSRTQTPAVAKLKVRNQVTEVDTAQLRFDADESAAFFGRNALGLSDDDVRRLWSSTDGWVAALQLATLSLRSCEDPSELVRAFSGRHRAIGDYLAENVLNALPPDLLDVLLTTSICDRLCGELASALSGRPRGQSILEELERRNMFLRPLDDDREWFRYHHLFADHLRRRLECDHPERVVDLHRTASSWFADHGLLGEAVTHAIAAGDAEGAVDLVERHAMPLVEHSRMATLLGLVNKLPKTLLVGRPNLQIAIAWAHCLLHQAPDVRVALDHVRAASPSTTDGFGAGVLGEADVVQACTDVYGDRIDRACGLVAPYIVDNPPYRPFLVAVSANIRTFVDIHTFAYESAQSRQRWANAFHETAGGPFAGVYGRCFAGLAAFAQLDLPTAENRYTEALVLAQNEAGPYSHAARLAGALLGRLHYERGEIDTAEGLLEQCHELGAESGVVDFMIATYSTLARIKVLRGDIDEAICLLDEGHAAAQQLSLPRLSAALDNERVRLHLALGDTGRAQQIIGCRGHDVMSGMDGIAMATRHYQLGMLAQIACAENKFDTAHDLLSLMCDESTAAGWLYGAVVSNIELARVVTLTGDTDASAEILVPALLDGARAGLLRTIVDAGPEILKAIANLRDASRTRRWPPGLAQVPSDYLSRLLATAYADAKHAAIPVVTRDSERAPTPEEPLTPREIEVLRLLDRGMSNKQIARNLGVTINTVKWYLKGIYIKLGATRRGESVSEARRRQLLH</sequence>
<dbReference type="InterPro" id="IPR016032">
    <property type="entry name" value="Sig_transdc_resp-reg_C-effctor"/>
</dbReference>
<gene>
    <name evidence="5" type="ORF">BRW65_15280</name>
</gene>
<organism evidence="5 6">
    <name type="scientific">Mycobacterium paraffinicum</name>
    <dbReference type="NCBI Taxonomy" id="53378"/>
    <lineage>
        <taxon>Bacteria</taxon>
        <taxon>Bacillati</taxon>
        <taxon>Actinomycetota</taxon>
        <taxon>Actinomycetes</taxon>
        <taxon>Mycobacteriales</taxon>
        <taxon>Mycobacteriaceae</taxon>
        <taxon>Mycobacterium</taxon>
    </lineage>
</organism>
<evidence type="ECO:0000256" key="3">
    <source>
        <dbReference type="ARBA" id="ARBA00023163"/>
    </source>
</evidence>
<dbReference type="Pfam" id="PF13191">
    <property type="entry name" value="AAA_16"/>
    <property type="match status" value="1"/>
</dbReference>
<feature type="domain" description="HTH luxR-type" evidence="4">
    <location>
        <begin position="844"/>
        <end position="909"/>
    </location>
</feature>
<evidence type="ECO:0000313" key="6">
    <source>
        <dbReference type="Proteomes" id="UP000186438"/>
    </source>
</evidence>
<dbReference type="PROSITE" id="PS50043">
    <property type="entry name" value="HTH_LUXR_2"/>
    <property type="match status" value="1"/>
</dbReference>
<dbReference type="EMBL" id="MPNT01000013">
    <property type="protein sequence ID" value="OJZ72862.1"/>
    <property type="molecule type" value="Genomic_DNA"/>
</dbReference>
<dbReference type="SUPFAM" id="SSF48452">
    <property type="entry name" value="TPR-like"/>
    <property type="match status" value="1"/>
</dbReference>
<reference evidence="5 6" key="1">
    <citation type="submission" date="2016-11" db="EMBL/GenBank/DDBJ databases">
        <title>Genome sequences of unsequenced Mycobacteria.</title>
        <authorList>
            <person name="Greninger A.L."/>
            <person name="Fang F."/>
            <person name="Jerome K.R."/>
        </authorList>
    </citation>
    <scope>NUCLEOTIDE SEQUENCE [LARGE SCALE GENOMIC DNA]</scope>
    <source>
        <strain evidence="5 6">M11</strain>
    </source>
</reference>
<dbReference type="InterPro" id="IPR036388">
    <property type="entry name" value="WH-like_DNA-bd_sf"/>
</dbReference>
<proteinExistence type="predicted"/>
<dbReference type="InterPro" id="IPR027417">
    <property type="entry name" value="P-loop_NTPase"/>
</dbReference>
<keyword evidence="2" id="KW-0238">DNA-binding</keyword>
<comment type="caution">
    <text evidence="5">The sequence shown here is derived from an EMBL/GenBank/DDBJ whole genome shotgun (WGS) entry which is preliminary data.</text>
</comment>
<dbReference type="InterPro" id="IPR041617">
    <property type="entry name" value="TPR_MalT"/>
</dbReference>
<protein>
    <submittedName>
        <fullName evidence="5">LuxR family transcriptional regulator</fullName>
    </submittedName>
</protein>
<dbReference type="Gene3D" id="1.25.40.10">
    <property type="entry name" value="Tetratricopeptide repeat domain"/>
    <property type="match status" value="1"/>
</dbReference>
<dbReference type="GO" id="GO:0006355">
    <property type="term" value="P:regulation of DNA-templated transcription"/>
    <property type="evidence" value="ECO:0007669"/>
    <property type="project" value="InterPro"/>
</dbReference>
<dbReference type="SUPFAM" id="SSF46894">
    <property type="entry name" value="C-terminal effector domain of the bipartite response regulators"/>
    <property type="match status" value="1"/>
</dbReference>
<dbReference type="Gene3D" id="1.10.10.10">
    <property type="entry name" value="Winged helix-like DNA-binding domain superfamily/Winged helix DNA-binding domain"/>
    <property type="match status" value="1"/>
</dbReference>
<evidence type="ECO:0000313" key="5">
    <source>
        <dbReference type="EMBL" id="OJZ72862.1"/>
    </source>
</evidence>
<dbReference type="SMART" id="SM00421">
    <property type="entry name" value="HTH_LUXR"/>
    <property type="match status" value="1"/>
</dbReference>
<dbReference type="PANTHER" id="PTHR44688">
    <property type="entry name" value="DNA-BINDING TRANSCRIPTIONAL ACTIVATOR DEVR_DOSR"/>
    <property type="match status" value="1"/>
</dbReference>
<dbReference type="InterPro" id="IPR041664">
    <property type="entry name" value="AAA_16"/>
</dbReference>
<dbReference type="Pfam" id="PF25873">
    <property type="entry name" value="WHD_MalT"/>
    <property type="match status" value="1"/>
</dbReference>
<keyword evidence="3" id="KW-0804">Transcription</keyword>
<dbReference type="PANTHER" id="PTHR44688:SF25">
    <property type="entry name" value="HTH LUXR-TYPE DOMAIN-CONTAINING PROTEIN"/>
    <property type="match status" value="1"/>
</dbReference>
<dbReference type="SUPFAM" id="SSF52540">
    <property type="entry name" value="P-loop containing nucleoside triphosphate hydrolases"/>
    <property type="match status" value="1"/>
</dbReference>
<dbReference type="CDD" id="cd06170">
    <property type="entry name" value="LuxR_C_like"/>
    <property type="match status" value="1"/>
</dbReference>
<dbReference type="InterPro" id="IPR000792">
    <property type="entry name" value="Tscrpt_reg_LuxR_C"/>
</dbReference>
<evidence type="ECO:0000256" key="2">
    <source>
        <dbReference type="ARBA" id="ARBA00023125"/>
    </source>
</evidence>
<evidence type="ECO:0000256" key="1">
    <source>
        <dbReference type="ARBA" id="ARBA00023015"/>
    </source>
</evidence>
<dbReference type="InterPro" id="IPR011990">
    <property type="entry name" value="TPR-like_helical_dom_sf"/>
</dbReference>
<name>A0A1Q4HTC3_9MYCO</name>